<name>A0ABQ2RE13_9GAMM</name>
<keyword evidence="7" id="KW-1005">Bacterial flagellum biogenesis</keyword>
<dbReference type="InterPro" id="IPR051472">
    <property type="entry name" value="T3SS_Stator/FliH"/>
</dbReference>
<keyword evidence="13" id="KW-0966">Cell projection</keyword>
<keyword evidence="13" id="KW-0282">Flagellum</keyword>
<dbReference type="EMBL" id="BMQX01000021">
    <property type="protein sequence ID" value="GGQ26286.1"/>
    <property type="molecule type" value="Genomic_DNA"/>
</dbReference>
<dbReference type="NCBIfam" id="NF004267">
    <property type="entry name" value="PRK05687.1-3"/>
    <property type="match status" value="1"/>
</dbReference>
<dbReference type="InterPro" id="IPR018035">
    <property type="entry name" value="Flagellar_FliH/T3SS_HrpE"/>
</dbReference>
<evidence type="ECO:0000313" key="13">
    <source>
        <dbReference type="EMBL" id="GGQ26286.1"/>
    </source>
</evidence>
<feature type="region of interest" description="Disordered" evidence="11">
    <location>
        <begin position="306"/>
        <end position="390"/>
    </location>
</feature>
<feature type="compositionally biased region" description="Polar residues" evidence="11">
    <location>
        <begin position="360"/>
        <end position="371"/>
    </location>
</feature>
<dbReference type="PRINTS" id="PR01003">
    <property type="entry name" value="FLGFLIH"/>
</dbReference>
<evidence type="ECO:0000256" key="11">
    <source>
        <dbReference type="SAM" id="MobiDB-lite"/>
    </source>
</evidence>
<dbReference type="PANTHER" id="PTHR34982:SF1">
    <property type="entry name" value="FLAGELLAR ASSEMBLY PROTEIN FLIH"/>
    <property type="match status" value="1"/>
</dbReference>
<keyword evidence="8" id="KW-0653">Protein transport</keyword>
<evidence type="ECO:0000256" key="7">
    <source>
        <dbReference type="ARBA" id="ARBA00022795"/>
    </source>
</evidence>
<comment type="caution">
    <text evidence="13">The sequence shown here is derived from an EMBL/GenBank/DDBJ whole genome shotgun (WGS) entry which is preliminary data.</text>
</comment>
<feature type="compositionally biased region" description="Polar residues" evidence="11">
    <location>
        <begin position="327"/>
        <end position="343"/>
    </location>
</feature>
<proteinExistence type="inferred from homology"/>
<feature type="compositionally biased region" description="Basic and acidic residues" evidence="11">
    <location>
        <begin position="344"/>
        <end position="353"/>
    </location>
</feature>
<keyword evidence="10" id="KW-0175">Coiled coil</keyword>
<accession>A0ABQ2RE13</accession>
<dbReference type="PANTHER" id="PTHR34982">
    <property type="entry name" value="YOP PROTEINS TRANSLOCATION PROTEIN L"/>
    <property type="match status" value="1"/>
</dbReference>
<evidence type="ECO:0000256" key="6">
    <source>
        <dbReference type="ARBA" id="ARBA00022490"/>
    </source>
</evidence>
<evidence type="ECO:0000256" key="3">
    <source>
        <dbReference type="ARBA" id="ARBA00006602"/>
    </source>
</evidence>
<organism evidence="13 14">
    <name type="scientific">Shewanella litoralis</name>
    <dbReference type="NCBI Taxonomy" id="2282700"/>
    <lineage>
        <taxon>Bacteria</taxon>
        <taxon>Pseudomonadati</taxon>
        <taxon>Pseudomonadota</taxon>
        <taxon>Gammaproteobacteria</taxon>
        <taxon>Alteromonadales</taxon>
        <taxon>Shewanellaceae</taxon>
        <taxon>Shewanella</taxon>
    </lineage>
</organism>
<evidence type="ECO:0000256" key="9">
    <source>
        <dbReference type="ARBA" id="ARBA00023225"/>
    </source>
</evidence>
<gene>
    <name evidence="13" type="primary">fliH</name>
    <name evidence="13" type="ORF">GCM10009411_27750</name>
</gene>
<evidence type="ECO:0000313" key="14">
    <source>
        <dbReference type="Proteomes" id="UP000619118"/>
    </source>
</evidence>
<feature type="coiled-coil region" evidence="10">
    <location>
        <begin position="243"/>
        <end position="270"/>
    </location>
</feature>
<reference evidence="14" key="1">
    <citation type="journal article" date="2019" name="Int. J. Syst. Evol. Microbiol.">
        <title>The Global Catalogue of Microorganisms (GCM) 10K type strain sequencing project: providing services to taxonomists for standard genome sequencing and annotation.</title>
        <authorList>
            <consortium name="The Broad Institute Genomics Platform"/>
            <consortium name="The Broad Institute Genome Sequencing Center for Infectious Disease"/>
            <person name="Wu L."/>
            <person name="Ma J."/>
        </authorList>
    </citation>
    <scope>NUCLEOTIDE SEQUENCE [LARGE SCALE GENOMIC DNA]</scope>
    <source>
        <strain evidence="14">JCM 32306</strain>
    </source>
</reference>
<comment type="similarity">
    <text evidence="3">Belongs to the FliH family.</text>
</comment>
<keyword evidence="5" id="KW-0813">Transport</keyword>
<feature type="compositionally biased region" description="Polar residues" evidence="11">
    <location>
        <begin position="34"/>
        <end position="46"/>
    </location>
</feature>
<evidence type="ECO:0000256" key="2">
    <source>
        <dbReference type="ARBA" id="ARBA00004496"/>
    </source>
</evidence>
<evidence type="ECO:0000256" key="1">
    <source>
        <dbReference type="ARBA" id="ARBA00003041"/>
    </source>
</evidence>
<dbReference type="RefSeq" id="WP_160054609.1">
    <property type="nucleotide sequence ID" value="NZ_BMQX01000021.1"/>
</dbReference>
<evidence type="ECO:0000256" key="10">
    <source>
        <dbReference type="SAM" id="Coils"/>
    </source>
</evidence>
<evidence type="ECO:0000256" key="8">
    <source>
        <dbReference type="ARBA" id="ARBA00022927"/>
    </source>
</evidence>
<keyword evidence="14" id="KW-1185">Reference proteome</keyword>
<dbReference type="InterPro" id="IPR000563">
    <property type="entry name" value="Flag_FliH"/>
</dbReference>
<sequence>MPESKSSKNVLSVDDEVEFSHWQLPDITRDKSQDPSNMFGKSSQPYQAKPMAAEKSMAPPTMAQIEDIRAAAEQEGFEQGKQDGYQQGLEQGRLEGLEQGHSEGFTQGEQQGLEAGQVAVNQLVEQLRQLVNQFEQPLSVLDAEIEAELLALTMSLARSVIGHELKTHPEHILSALRQGVDALPLKEQRVKLRLTQHDADLVSQSYPPEQLQQNQWQIDIDPTLSNGDCVIESVRSSVDLRVEQRIEQVFTELEAQANQLTKNAQQLKATTPNYQSSEVDDLAAFTQASIKQVEDSDNVVETAQVENNQADDESTSSVDQAADSDVHTQSYTPKADTSLTDSSQIDRIEDSHAKAALSPAINQQQNVNEPSPQDAITPDTANVDTAKDNG</sequence>
<dbReference type="Pfam" id="PF02108">
    <property type="entry name" value="FliH"/>
    <property type="match status" value="1"/>
</dbReference>
<comment type="function">
    <text evidence="1">Needed for flagellar regrowth and assembly.</text>
</comment>
<keyword evidence="9" id="KW-1006">Bacterial flagellum protein export</keyword>
<comment type="subcellular location">
    <subcellularLocation>
        <location evidence="2">Cytoplasm</location>
    </subcellularLocation>
</comment>
<evidence type="ECO:0000256" key="5">
    <source>
        <dbReference type="ARBA" id="ARBA00022448"/>
    </source>
</evidence>
<feature type="region of interest" description="Disordered" evidence="11">
    <location>
        <begin position="1"/>
        <end position="59"/>
    </location>
</feature>
<evidence type="ECO:0000256" key="4">
    <source>
        <dbReference type="ARBA" id="ARBA00016507"/>
    </source>
</evidence>
<keyword evidence="13" id="KW-0969">Cilium</keyword>
<dbReference type="Proteomes" id="UP000619118">
    <property type="component" value="Unassembled WGS sequence"/>
</dbReference>
<dbReference type="NCBIfam" id="NF004270">
    <property type="entry name" value="PRK05687.2-1"/>
    <property type="match status" value="1"/>
</dbReference>
<protein>
    <recommendedName>
        <fullName evidence="4">Flagellar assembly protein FliH</fullName>
    </recommendedName>
</protein>
<feature type="domain" description="Flagellar assembly protein FliH/Type III secretion system HrpE" evidence="12">
    <location>
        <begin position="122"/>
        <end position="249"/>
    </location>
</feature>
<evidence type="ECO:0000259" key="12">
    <source>
        <dbReference type="Pfam" id="PF02108"/>
    </source>
</evidence>
<keyword evidence="6" id="KW-0963">Cytoplasm</keyword>